<evidence type="ECO:0000313" key="3">
    <source>
        <dbReference type="EMBL" id="EEQ31504.1"/>
    </source>
</evidence>
<dbReference type="eggNOG" id="ENOG502QS8H">
    <property type="taxonomic scope" value="Eukaryota"/>
</dbReference>
<organism evidence="3 4">
    <name type="scientific">Arthroderma otae (strain ATCC MYA-4605 / CBS 113480)</name>
    <name type="common">Microsporum canis</name>
    <dbReference type="NCBI Taxonomy" id="554155"/>
    <lineage>
        <taxon>Eukaryota</taxon>
        <taxon>Fungi</taxon>
        <taxon>Dikarya</taxon>
        <taxon>Ascomycota</taxon>
        <taxon>Pezizomycotina</taxon>
        <taxon>Eurotiomycetes</taxon>
        <taxon>Eurotiomycetidae</taxon>
        <taxon>Onygenales</taxon>
        <taxon>Arthrodermataceae</taxon>
        <taxon>Microsporum</taxon>
    </lineage>
</organism>
<dbReference type="EMBL" id="DS995704">
    <property type="protein sequence ID" value="EEQ31504.1"/>
    <property type="molecule type" value="Genomic_DNA"/>
</dbReference>
<dbReference type="AlphaFoldDB" id="C5FPI8"/>
<protein>
    <submittedName>
        <fullName evidence="3">Alpha/beta hydrolase fold protein</fullName>
    </submittedName>
</protein>
<name>C5FPI8_ARTOC</name>
<feature type="region of interest" description="Disordered" evidence="1">
    <location>
        <begin position="21"/>
        <end position="47"/>
    </location>
</feature>
<dbReference type="InterPro" id="IPR029058">
    <property type="entry name" value="AB_hydrolase_fold"/>
</dbReference>
<dbReference type="VEuPathDB" id="FungiDB:MCYG_04323"/>
<proteinExistence type="predicted"/>
<dbReference type="PANTHER" id="PTHR45763:SF46">
    <property type="entry name" value="AB HYDROLASE-1 DOMAIN-CONTAINING PROTEIN"/>
    <property type="match status" value="1"/>
</dbReference>
<gene>
    <name evidence="3" type="ORF">MCYG_04323</name>
</gene>
<dbReference type="OMA" id="WTHAEPI"/>
<dbReference type="STRING" id="554155.C5FPI8"/>
<evidence type="ECO:0000256" key="1">
    <source>
        <dbReference type="SAM" id="MobiDB-lite"/>
    </source>
</evidence>
<sequence length="355" mass="39552">MSLISQLRSYLLRILHSFTHNTPNPPEGPADERESPSCRFPLDDDSSDALTLPDGRKLGYAQYGSRTGKPIFYLHGLPGARTEAACFEDLAIELDARIIATDRPGVGWSSPHPDRSLLDHPKDLEELAKHLQLEEYGVLVGTANITFYSKDTGISGGGPYALACAASLPAESLKCVSIVCGLGPPDIGMKGACWANWLGFTFGYRYFPTATGWYLKRQLAAHLDLSDEQRFQRLRQEVLRDKSMHEKDREIMNDESTLRLFLRTSRQSFSQGADAVVQDGQLMCKDLGFRVEDIRPDLPVQLWYGKHDVAVPLNHGIQIAARLGGRAALRIEDETHLSIWANCSEQVLKELVRCL</sequence>
<dbReference type="OrthoDB" id="294702at2759"/>
<dbReference type="Gene3D" id="3.40.50.1820">
    <property type="entry name" value="alpha/beta hydrolase"/>
    <property type="match status" value="1"/>
</dbReference>
<dbReference type="HOGENOM" id="CLU_020336_49_0_1"/>
<keyword evidence="3" id="KW-0378">Hydrolase</keyword>
<dbReference type="RefSeq" id="XP_002846586.1">
    <property type="nucleotide sequence ID" value="XM_002846540.1"/>
</dbReference>
<feature type="domain" description="AB hydrolase-1" evidence="2">
    <location>
        <begin position="69"/>
        <end position="141"/>
    </location>
</feature>
<keyword evidence="4" id="KW-1185">Reference proteome</keyword>
<dbReference type="InterPro" id="IPR000073">
    <property type="entry name" value="AB_hydrolase_1"/>
</dbReference>
<evidence type="ECO:0000313" key="4">
    <source>
        <dbReference type="Proteomes" id="UP000002035"/>
    </source>
</evidence>
<evidence type="ECO:0000259" key="2">
    <source>
        <dbReference type="Pfam" id="PF00561"/>
    </source>
</evidence>
<dbReference type="GO" id="GO:0016787">
    <property type="term" value="F:hydrolase activity"/>
    <property type="evidence" value="ECO:0007669"/>
    <property type="project" value="UniProtKB-KW"/>
</dbReference>
<accession>C5FPI8</accession>
<dbReference type="SUPFAM" id="SSF53474">
    <property type="entry name" value="alpha/beta-Hydrolases"/>
    <property type="match status" value="1"/>
</dbReference>
<dbReference type="PANTHER" id="PTHR45763">
    <property type="entry name" value="HYDROLASE, ALPHA/BETA FOLD FAMILY PROTEIN, EXPRESSED-RELATED"/>
    <property type="match status" value="1"/>
</dbReference>
<reference evidence="4" key="1">
    <citation type="journal article" date="2012" name="MBio">
        <title>Comparative genome analysis of Trichophyton rubrum and related dermatophytes reveals candidate genes involved in infection.</title>
        <authorList>
            <person name="Martinez D.A."/>
            <person name="Oliver B.G."/>
            <person name="Graeser Y."/>
            <person name="Goldberg J.M."/>
            <person name="Li W."/>
            <person name="Martinez-Rossi N.M."/>
            <person name="Monod M."/>
            <person name="Shelest E."/>
            <person name="Barton R.C."/>
            <person name="Birch E."/>
            <person name="Brakhage A.A."/>
            <person name="Chen Z."/>
            <person name="Gurr S.J."/>
            <person name="Heiman D."/>
            <person name="Heitman J."/>
            <person name="Kosti I."/>
            <person name="Rossi A."/>
            <person name="Saif S."/>
            <person name="Samalova M."/>
            <person name="Saunders C.W."/>
            <person name="Shea T."/>
            <person name="Summerbell R.C."/>
            <person name="Xu J."/>
            <person name="Young S."/>
            <person name="Zeng Q."/>
            <person name="Birren B.W."/>
            <person name="Cuomo C.A."/>
            <person name="White T.C."/>
        </authorList>
    </citation>
    <scope>NUCLEOTIDE SEQUENCE [LARGE SCALE GENOMIC DNA]</scope>
    <source>
        <strain evidence="4">ATCC MYA-4605 / CBS 113480</strain>
    </source>
</reference>
<dbReference type="GeneID" id="9225993"/>
<dbReference type="Pfam" id="PF00561">
    <property type="entry name" value="Abhydrolase_1"/>
    <property type="match status" value="1"/>
</dbReference>
<dbReference type="Proteomes" id="UP000002035">
    <property type="component" value="Unassembled WGS sequence"/>
</dbReference>